<evidence type="ECO:0000313" key="6">
    <source>
        <dbReference type="EMBL" id="SGZ52600.1"/>
    </source>
</evidence>
<keyword evidence="3" id="KW-0539">Nucleus</keyword>
<feature type="domain" description="MI" evidence="5">
    <location>
        <begin position="718"/>
        <end position="856"/>
    </location>
</feature>
<dbReference type="PROSITE" id="PS51366">
    <property type="entry name" value="MI"/>
    <property type="match status" value="1"/>
</dbReference>
<feature type="compositionally biased region" description="Acidic residues" evidence="4">
    <location>
        <begin position="356"/>
        <end position="378"/>
    </location>
</feature>
<feature type="compositionally biased region" description="Basic and acidic residues" evidence="4">
    <location>
        <begin position="1"/>
        <end position="11"/>
    </location>
</feature>
<feature type="compositionally biased region" description="Basic and acidic residues" evidence="4">
    <location>
        <begin position="66"/>
        <end position="80"/>
    </location>
</feature>
<evidence type="ECO:0000259" key="5">
    <source>
        <dbReference type="PROSITE" id="PS51366"/>
    </source>
</evidence>
<gene>
    <name evidence="6" type="ORF">SAMEA4029009_CIC11G00000001397</name>
</gene>
<name>A0A1L0D9F2_9ASCO</name>
<comment type="subcellular location">
    <subcellularLocation>
        <location evidence="1">Nucleus</location>
        <location evidence="1">Nucleolus</location>
    </subcellularLocation>
</comment>
<dbReference type="GO" id="GO:0003723">
    <property type="term" value="F:RNA binding"/>
    <property type="evidence" value="ECO:0007669"/>
    <property type="project" value="InterPro"/>
</dbReference>
<dbReference type="GO" id="GO:0042274">
    <property type="term" value="P:ribosomal small subunit biogenesis"/>
    <property type="evidence" value="ECO:0007669"/>
    <property type="project" value="TreeGrafter"/>
</dbReference>
<evidence type="ECO:0000256" key="3">
    <source>
        <dbReference type="ARBA" id="ARBA00023242"/>
    </source>
</evidence>
<feature type="region of interest" description="Disordered" evidence="4">
    <location>
        <begin position="1"/>
        <end position="95"/>
    </location>
</feature>
<reference evidence="7" key="1">
    <citation type="submission" date="2016-10" db="EMBL/GenBank/DDBJ databases">
        <authorList>
            <person name="Geijer C."/>
            <person name="Jareborg N."/>
            <person name="Dainat J."/>
        </authorList>
    </citation>
    <scope>NUCLEOTIDE SEQUENCE [LARGE SCALE GENOMIC DNA]</scope>
    <source>
        <strain evidence="7">PYCC 4715</strain>
    </source>
</reference>
<dbReference type="Pfam" id="PF02847">
    <property type="entry name" value="MA3"/>
    <property type="match status" value="1"/>
</dbReference>
<evidence type="ECO:0000256" key="2">
    <source>
        <dbReference type="ARBA" id="ARBA00006856"/>
    </source>
</evidence>
<dbReference type="EMBL" id="LT635765">
    <property type="protein sequence ID" value="SGZ52600.1"/>
    <property type="molecule type" value="Genomic_DNA"/>
</dbReference>
<evidence type="ECO:0000256" key="1">
    <source>
        <dbReference type="ARBA" id="ARBA00004604"/>
    </source>
</evidence>
<dbReference type="InterPro" id="IPR016024">
    <property type="entry name" value="ARM-type_fold"/>
</dbReference>
<proteinExistence type="inferred from homology"/>
<accession>A0A1L0D9F2</accession>
<feature type="compositionally biased region" description="Acidic residues" evidence="4">
    <location>
        <begin position="167"/>
        <end position="183"/>
    </location>
</feature>
<dbReference type="InterPro" id="IPR003891">
    <property type="entry name" value="Initiation_fac_eIF4g_MI"/>
</dbReference>
<dbReference type="PANTHER" id="PTHR18034:SF4">
    <property type="entry name" value="NUCLEOLAR MIF4G DOMAIN-CONTAINING PROTEIN 1"/>
    <property type="match status" value="1"/>
</dbReference>
<dbReference type="SMART" id="SM00543">
    <property type="entry name" value="MIF4G"/>
    <property type="match status" value="1"/>
</dbReference>
<dbReference type="Proteomes" id="UP000182259">
    <property type="component" value="Chromosome II"/>
</dbReference>
<comment type="similarity">
    <text evidence="2">Belongs to the CWC22 family.</text>
</comment>
<dbReference type="SUPFAM" id="SSF48371">
    <property type="entry name" value="ARM repeat"/>
    <property type="match status" value="1"/>
</dbReference>
<dbReference type="Gene3D" id="1.25.40.180">
    <property type="match status" value="1"/>
</dbReference>
<feature type="region of interest" description="Disordered" evidence="4">
    <location>
        <begin position="166"/>
        <end position="269"/>
    </location>
</feature>
<feature type="compositionally biased region" description="Acidic residues" evidence="4">
    <location>
        <begin position="199"/>
        <end position="213"/>
    </location>
</feature>
<organism evidence="6 7">
    <name type="scientific">Sungouiella intermedia</name>
    <dbReference type="NCBI Taxonomy" id="45354"/>
    <lineage>
        <taxon>Eukaryota</taxon>
        <taxon>Fungi</taxon>
        <taxon>Dikarya</taxon>
        <taxon>Ascomycota</taxon>
        <taxon>Saccharomycotina</taxon>
        <taxon>Pichiomycetes</taxon>
        <taxon>Metschnikowiaceae</taxon>
        <taxon>Sungouiella</taxon>
    </lineage>
</organism>
<dbReference type="InterPro" id="IPR050781">
    <property type="entry name" value="CWC22_splicing_factor"/>
</dbReference>
<feature type="compositionally biased region" description="Low complexity" evidence="4">
    <location>
        <begin position="186"/>
        <end position="198"/>
    </location>
</feature>
<dbReference type="AlphaFoldDB" id="A0A1L0D9F2"/>
<sequence length="967" mass="109613">MARFDSEEPHGIRLPGQVLDQIRSKEESGDYNDARFGTKRKKSQKPVSRKDKRKEERKLKKQKRLNHQEPHKIQKFETKQSKAPGKGPSNSKAIKTDPLAALAALKAKKNEQTSEVRTVKADELDDQFSDEFDDFEDEDVDEDPLEKLRALKAKKKGSLDVRIVKEDDLEDDLEDDFDLEDDITVNSNDDSNDDFGGFESEEEDEEQDEEDPMEALRKLKAGKKQSSELRVVKEDDLDDEMDLDEFDNLDEEADEDLVEEDEDLDDFDEDDFDEQISDLEDEQEEDPLAKLRALKQAKNSKAKKEKVIEATFVDPFENDLEFYAKQLGLKDGKKSKLGKTDEDDVVGGLLDGLDFDYLDGSEEESEGDFGSEDYEDEPDHPKENPFVAPVTEGKESDDTSGSRYIPPALRRKLALEKSEVSAETLALQKSIKGPINKLSETNVGSIVNEINGLFLNNPRQSVTENLTSIILDSVIQQGRLLDTFVYLHAVLVAAIYRLQGVDFGAYFVQTLIEKYEKLKVEPSKMKETINIISLLSSVYAFQLVSSKLLYDIIKALIDDLSESSAELLLKIIRNSGNQMRSDDPTALKEIVLQVTKKSASMNQSAVSTRMQFLVETIGSLKNNKLKDVNESTHQLTIRLRKFLGTFVSGKAIDPLQVSLDDIHNVETKGKWWLVGSAWKGEDGAAKTELVNTDVMNDILDSADVNWIELARAQRMNTDIRRAIFISIMSANDYIDAVTKLDKLALRKSQEREIPRIVIHCAVVEPAWNPYYGILAAKLCDSHSYRKTFQFMLWDLIKGFEGSSGDDSDEEEDVFSGFDDNQDEDDKLKKILNLGRFYGYLFAEGSLALHVLRTVNFVAASADNKLFMEVLFVTFLDQIGKKSQVNAIGVGLVGKKKMSEQKFDDRTLIERLLKAKEQPALLKGIQHFINKRLRTSDFITGRKQRKRIEWGIGAMGDIIDEFVKEYDF</sequence>
<feature type="compositionally biased region" description="Acidic residues" evidence="4">
    <location>
        <begin position="235"/>
        <end position="269"/>
    </location>
</feature>
<dbReference type="SMART" id="SM00544">
    <property type="entry name" value="MA3"/>
    <property type="match status" value="1"/>
</dbReference>
<evidence type="ECO:0000313" key="7">
    <source>
        <dbReference type="Proteomes" id="UP000182259"/>
    </source>
</evidence>
<dbReference type="GO" id="GO:0005730">
    <property type="term" value="C:nucleolus"/>
    <property type="evidence" value="ECO:0007669"/>
    <property type="project" value="UniProtKB-SubCell"/>
</dbReference>
<protein>
    <submittedName>
        <fullName evidence="6">CIC11C00000001397</fullName>
    </submittedName>
</protein>
<feature type="compositionally biased region" description="Basic and acidic residues" evidence="4">
    <location>
        <begin position="225"/>
        <end position="234"/>
    </location>
</feature>
<feature type="region of interest" description="Disordered" evidence="4">
    <location>
        <begin position="356"/>
        <end position="404"/>
    </location>
</feature>
<dbReference type="PANTHER" id="PTHR18034">
    <property type="entry name" value="CELL CYCLE CONTROL PROTEIN CWF22-RELATED"/>
    <property type="match status" value="1"/>
</dbReference>
<dbReference type="InterPro" id="IPR003890">
    <property type="entry name" value="MIF4G-like_typ-3"/>
</dbReference>
<dbReference type="Pfam" id="PF02854">
    <property type="entry name" value="MIF4G"/>
    <property type="match status" value="1"/>
</dbReference>
<evidence type="ECO:0000256" key="4">
    <source>
        <dbReference type="SAM" id="MobiDB-lite"/>
    </source>
</evidence>